<dbReference type="InterPro" id="IPR015527">
    <property type="entry name" value="Pept_C26_g-glut_hydrolase"/>
</dbReference>
<comment type="subcellular location">
    <subcellularLocation>
        <location evidence="1">Secreted</location>
        <location evidence="1">Extracellular space</location>
    </subcellularLocation>
</comment>
<reference evidence="10" key="1">
    <citation type="submission" date="2025-08" db="UniProtKB">
        <authorList>
            <consortium name="RefSeq"/>
        </authorList>
    </citation>
    <scope>IDENTIFICATION</scope>
    <source>
        <tissue evidence="10">Muscle</tissue>
    </source>
</reference>
<keyword evidence="3" id="KW-0964">Secreted</keyword>
<dbReference type="InterPro" id="IPR029062">
    <property type="entry name" value="Class_I_gatase-like"/>
</dbReference>
<evidence type="ECO:0000313" key="9">
    <source>
        <dbReference type="Proteomes" id="UP000504611"/>
    </source>
</evidence>
<dbReference type="GO" id="GO:0034722">
    <property type="term" value="F:gamma-glutamyl-peptidase activity"/>
    <property type="evidence" value="ECO:0007669"/>
    <property type="project" value="UniProtKB-UniRule"/>
</dbReference>
<dbReference type="EC" id="3.4.19.9" evidence="7"/>
<dbReference type="KEGG" id="ncc:104961852"/>
<evidence type="ECO:0000256" key="6">
    <source>
        <dbReference type="PIRSR" id="PIRSR615527-1"/>
    </source>
</evidence>
<accession>A0A6I9PLL0</accession>
<evidence type="ECO:0000256" key="4">
    <source>
        <dbReference type="ARBA" id="ARBA00022729"/>
    </source>
</evidence>
<dbReference type="Gene3D" id="3.40.50.880">
    <property type="match status" value="1"/>
</dbReference>
<feature type="region of interest" description="Disordered" evidence="8">
    <location>
        <begin position="54"/>
        <end position="90"/>
    </location>
</feature>
<evidence type="ECO:0000256" key="2">
    <source>
        <dbReference type="ARBA" id="ARBA00011083"/>
    </source>
</evidence>
<evidence type="ECO:0000256" key="1">
    <source>
        <dbReference type="ARBA" id="ARBA00004239"/>
    </source>
</evidence>
<dbReference type="GO" id="GO:0005773">
    <property type="term" value="C:vacuole"/>
    <property type="evidence" value="ECO:0007669"/>
    <property type="project" value="TreeGrafter"/>
</dbReference>
<sequence>TTVEGSRNNRVCRVHRGGGGEVPAGNIHPAAGPVGPLSQTVRLGHASYRLAWEGRDTQSGGSPPPQRSTPSWPSESNPQFGGTDRQSTGTRPGRWVAFAIRSCCVSVTRILYPGGGVSIISSGYERAAKIFYELAIEANSRGDYFPVWGTCLGFEQLMYLTSEKTILSPTNTSGVALPLNFTNEIKDSRMFKDFPSELIEDLATEALTENYHKWSLAVLTHNSNEELNMFYKVLSTNTDGKVEFVSTVEAYDYPIYGTQWHPEKNAFEWKMPNIPHSPSAIKTTFYLAQFFVSEARKNLHKFESEDEESKALIYNYNPVFTGPKIDFEQIYFF</sequence>
<comment type="catalytic activity">
    <reaction evidence="7">
        <text>(6S)-5,6,7,8-tetrahydrofolyl-(gamma-L-Glu)(n) + (n-1) H2O = (6S)-5,6,7,8-tetrahydrofolate + (n-1) L-glutamate</text>
        <dbReference type="Rhea" id="RHEA:56784"/>
        <dbReference type="Rhea" id="RHEA-COMP:14738"/>
        <dbReference type="ChEBI" id="CHEBI:15377"/>
        <dbReference type="ChEBI" id="CHEBI:29985"/>
        <dbReference type="ChEBI" id="CHEBI:57453"/>
        <dbReference type="ChEBI" id="CHEBI:141005"/>
        <dbReference type="EC" id="3.4.19.9"/>
    </reaction>
</comment>
<dbReference type="PROSITE" id="PS51273">
    <property type="entry name" value="GATASE_TYPE_1"/>
    <property type="match status" value="1"/>
</dbReference>
<evidence type="ECO:0000313" key="10">
    <source>
        <dbReference type="RefSeq" id="XP_010788500.1"/>
    </source>
</evidence>
<feature type="active site" description="Proton donor" evidence="6">
    <location>
        <position position="261"/>
    </location>
</feature>
<feature type="compositionally biased region" description="Polar residues" evidence="8">
    <location>
        <begin position="68"/>
        <end position="90"/>
    </location>
</feature>
<proteinExistence type="inferred from homology"/>
<organism evidence="9 10">
    <name type="scientific">Notothenia coriiceps</name>
    <name type="common">black rockcod</name>
    <dbReference type="NCBI Taxonomy" id="8208"/>
    <lineage>
        <taxon>Eukaryota</taxon>
        <taxon>Metazoa</taxon>
        <taxon>Chordata</taxon>
        <taxon>Craniata</taxon>
        <taxon>Vertebrata</taxon>
        <taxon>Euteleostomi</taxon>
        <taxon>Actinopterygii</taxon>
        <taxon>Neopterygii</taxon>
        <taxon>Teleostei</taxon>
        <taxon>Neoteleostei</taxon>
        <taxon>Acanthomorphata</taxon>
        <taxon>Eupercaria</taxon>
        <taxon>Perciformes</taxon>
        <taxon>Notothenioidei</taxon>
        <taxon>Nototheniidae</taxon>
        <taxon>Notothenia</taxon>
    </lineage>
</organism>
<dbReference type="Proteomes" id="UP000504611">
    <property type="component" value="Unplaced"/>
</dbReference>
<keyword evidence="5 7" id="KW-0378">Hydrolase</keyword>
<feature type="region of interest" description="Disordered" evidence="8">
    <location>
        <begin position="1"/>
        <end position="36"/>
    </location>
</feature>
<feature type="non-terminal residue" evidence="10">
    <location>
        <position position="1"/>
    </location>
</feature>
<feature type="active site" description="Nucleophile" evidence="6 7">
    <location>
        <position position="151"/>
    </location>
</feature>
<comment type="similarity">
    <text evidence="2">Belongs to the peptidase C26 family.</text>
</comment>
<dbReference type="InterPro" id="IPR011697">
    <property type="entry name" value="Peptidase_C26"/>
</dbReference>
<protein>
    <recommendedName>
        <fullName evidence="7">folate gamma-glutamyl hydrolase</fullName>
        <ecNumber evidence="7">3.4.19.9</ecNumber>
    </recommendedName>
</protein>
<name>A0A6I9PLL0_9TELE</name>
<gene>
    <name evidence="10" type="primary">LOC104961852</name>
</gene>
<dbReference type="SUPFAM" id="SSF52317">
    <property type="entry name" value="Class I glutamine amidotransferase-like"/>
    <property type="match status" value="1"/>
</dbReference>
<dbReference type="OrthoDB" id="64220at2759"/>
<dbReference type="AlphaFoldDB" id="A0A6I9PLL0"/>
<keyword evidence="9" id="KW-1185">Reference proteome</keyword>
<evidence type="ECO:0000256" key="7">
    <source>
        <dbReference type="PROSITE-ProRule" id="PRU00607"/>
    </source>
</evidence>
<dbReference type="GeneID" id="104961852"/>
<dbReference type="PROSITE" id="PS51275">
    <property type="entry name" value="PEPTIDASE_C26_GGH"/>
    <property type="match status" value="1"/>
</dbReference>
<dbReference type="Pfam" id="PF07722">
    <property type="entry name" value="Peptidase_C26"/>
    <property type="match status" value="1"/>
</dbReference>
<feature type="active site" evidence="7">
    <location>
        <position position="261"/>
    </location>
</feature>
<dbReference type="GO" id="GO:0046900">
    <property type="term" value="P:tetrahydrofolylpolyglutamate metabolic process"/>
    <property type="evidence" value="ECO:0007669"/>
    <property type="project" value="TreeGrafter"/>
</dbReference>
<dbReference type="PANTHER" id="PTHR11315">
    <property type="entry name" value="PROTEASE FAMILY C26 GAMMA-GLUTAMYL HYDROLASE"/>
    <property type="match status" value="1"/>
</dbReference>
<dbReference type="RefSeq" id="XP_010788500.1">
    <property type="nucleotide sequence ID" value="XM_010790198.1"/>
</dbReference>
<dbReference type="PANTHER" id="PTHR11315:SF20">
    <property type="entry name" value="GAMMA-GLUTAMYL HYDROLASE"/>
    <property type="match status" value="1"/>
</dbReference>
<evidence type="ECO:0000256" key="3">
    <source>
        <dbReference type="ARBA" id="ARBA00022525"/>
    </source>
</evidence>
<evidence type="ECO:0000256" key="8">
    <source>
        <dbReference type="SAM" id="MobiDB-lite"/>
    </source>
</evidence>
<dbReference type="GO" id="GO:0005576">
    <property type="term" value="C:extracellular region"/>
    <property type="evidence" value="ECO:0007669"/>
    <property type="project" value="UniProtKB-SubCell"/>
</dbReference>
<dbReference type="FunFam" id="3.40.50.880:FF:000024">
    <property type="entry name" value="Folate gamma-glutamyl hydrolase"/>
    <property type="match status" value="1"/>
</dbReference>
<evidence type="ECO:0000256" key="5">
    <source>
        <dbReference type="ARBA" id="ARBA00022801"/>
    </source>
</evidence>
<keyword evidence="4" id="KW-0732">Signal</keyword>